<feature type="domain" description="DUF1996" evidence="2">
    <location>
        <begin position="162"/>
        <end position="384"/>
    </location>
</feature>
<evidence type="ECO:0000256" key="1">
    <source>
        <dbReference type="SAM" id="MobiDB-lite"/>
    </source>
</evidence>
<evidence type="ECO:0000259" key="2">
    <source>
        <dbReference type="Pfam" id="PF09362"/>
    </source>
</evidence>
<dbReference type="PANTHER" id="PTHR43662:SF3">
    <property type="entry name" value="DOMAIN PROTEIN, PUTATIVE (AFU_ORTHOLOGUE AFUA_6G11970)-RELATED"/>
    <property type="match status" value="1"/>
</dbReference>
<feature type="compositionally biased region" description="Low complexity" evidence="1">
    <location>
        <begin position="16"/>
        <end position="31"/>
    </location>
</feature>
<dbReference type="PANTHER" id="PTHR43662">
    <property type="match status" value="1"/>
</dbReference>
<sequence>MTEAPAGATVPGSLSPAAAAADPNEPPDNGGQQNGGQQGGGQQGGAQPPAEDPNAPGGQQGGGQQGGGQQGGDQQGGGQQGGGQQGGGQQGGGQQGGGQQGGGQEGGDQQQVVEGPNADDFAPIDQAPPVQQVDAAGGGSNGTFTSECGTNENEHHNPDNFIVAPGVQNGAHHIHDYVGNNSADAFSTDESLAASDTTCTNGDLSTYYWPVMRDRAQQDDSNQAQQSTADGNVGKIVLPQSAQVEFRGNAQSKVVPMPRFLRVIMGDAKAGTNGLANAKASWTCSGSEDQAFTDKYPLCPGDSQVKRVLDFPSCWDGQNTDSANHRDHIAFPEENGACGEGRQAVPQLRLTLSYNLPNKAQAFAVDSFPEQGHDPVTDHADFVNVMPDNLMAKAADCINSGQEC</sequence>
<feature type="compositionally biased region" description="Polar residues" evidence="1">
    <location>
        <begin position="142"/>
        <end position="151"/>
    </location>
</feature>
<proteinExistence type="predicted"/>
<feature type="compositionally biased region" description="Gly residues" evidence="1">
    <location>
        <begin position="32"/>
        <end position="44"/>
    </location>
</feature>
<evidence type="ECO:0000313" key="4">
    <source>
        <dbReference type="Proteomes" id="UP001501231"/>
    </source>
</evidence>
<keyword evidence="4" id="KW-1185">Reference proteome</keyword>
<name>A0ABN3IJV0_9ACTN</name>
<reference evidence="3 4" key="1">
    <citation type="journal article" date="2019" name="Int. J. Syst. Evol. Microbiol.">
        <title>The Global Catalogue of Microorganisms (GCM) 10K type strain sequencing project: providing services to taxonomists for standard genome sequencing and annotation.</title>
        <authorList>
            <consortium name="The Broad Institute Genomics Platform"/>
            <consortium name="The Broad Institute Genome Sequencing Center for Infectious Disease"/>
            <person name="Wu L."/>
            <person name="Ma J."/>
        </authorList>
    </citation>
    <scope>NUCLEOTIDE SEQUENCE [LARGE SCALE GENOMIC DNA]</scope>
    <source>
        <strain evidence="3 4">JCM 3325</strain>
    </source>
</reference>
<dbReference type="Proteomes" id="UP001501231">
    <property type="component" value="Unassembled WGS sequence"/>
</dbReference>
<evidence type="ECO:0000313" key="3">
    <source>
        <dbReference type="EMBL" id="GAA2406720.1"/>
    </source>
</evidence>
<organism evidence="3 4">
    <name type="scientific">Actinomadura vinacea</name>
    <dbReference type="NCBI Taxonomy" id="115336"/>
    <lineage>
        <taxon>Bacteria</taxon>
        <taxon>Bacillati</taxon>
        <taxon>Actinomycetota</taxon>
        <taxon>Actinomycetes</taxon>
        <taxon>Streptosporangiales</taxon>
        <taxon>Thermomonosporaceae</taxon>
        <taxon>Actinomadura</taxon>
    </lineage>
</organism>
<feature type="region of interest" description="Disordered" evidence="1">
    <location>
        <begin position="1"/>
        <end position="160"/>
    </location>
</feature>
<protein>
    <recommendedName>
        <fullName evidence="2">DUF1996 domain-containing protein</fullName>
    </recommendedName>
</protein>
<gene>
    <name evidence="3" type="ORF">GCM10010191_13580</name>
</gene>
<comment type="caution">
    <text evidence="3">The sequence shown here is derived from an EMBL/GenBank/DDBJ whole genome shotgun (WGS) entry which is preliminary data.</text>
</comment>
<dbReference type="Pfam" id="PF09362">
    <property type="entry name" value="DUF1996"/>
    <property type="match status" value="1"/>
</dbReference>
<dbReference type="InterPro" id="IPR018535">
    <property type="entry name" value="DUF1996"/>
</dbReference>
<feature type="compositionally biased region" description="Gly residues" evidence="1">
    <location>
        <begin position="58"/>
        <end position="106"/>
    </location>
</feature>
<dbReference type="EMBL" id="BAAARW010000005">
    <property type="protein sequence ID" value="GAA2406720.1"/>
    <property type="molecule type" value="Genomic_DNA"/>
</dbReference>
<accession>A0ABN3IJV0</accession>